<accession>A0A7G2EYN1</accession>
<evidence type="ECO:0000313" key="1">
    <source>
        <dbReference type="EMBL" id="CAD5327179.1"/>
    </source>
</evidence>
<dbReference type="AlphaFoldDB" id="A0A7G2EYN1"/>
<dbReference type="Proteomes" id="UP000516314">
    <property type="component" value="Chromosome 4"/>
</dbReference>
<protein>
    <submittedName>
        <fullName evidence="1">(thale cress) hypothetical protein</fullName>
    </submittedName>
</protein>
<sequence length="91" mass="10622">MTVHYLEQFGIFHAPLGTQRVRLWGEELVRDLRPYRRISHASYRKAFIYPLCKGIPSPDCAMDCALASSGYENFCNGCYLWWLSRKVCQMV</sequence>
<reference evidence="1 2" key="1">
    <citation type="submission" date="2020-09" db="EMBL/GenBank/DDBJ databases">
        <authorList>
            <person name="Ashkenazy H."/>
        </authorList>
    </citation>
    <scope>NUCLEOTIDE SEQUENCE [LARGE SCALE GENOMIC DNA]</scope>
    <source>
        <strain evidence="2">cv. Cdm-0</strain>
    </source>
</reference>
<proteinExistence type="predicted"/>
<evidence type="ECO:0000313" key="2">
    <source>
        <dbReference type="Proteomes" id="UP000516314"/>
    </source>
</evidence>
<dbReference type="EMBL" id="LR881469">
    <property type="protein sequence ID" value="CAD5327179.1"/>
    <property type="molecule type" value="Genomic_DNA"/>
</dbReference>
<name>A0A7G2EYN1_ARATH</name>
<gene>
    <name evidence="1" type="ORF">AT9943_LOCUS14890</name>
</gene>
<organism evidence="1 2">
    <name type="scientific">Arabidopsis thaliana</name>
    <name type="common">Mouse-ear cress</name>
    <dbReference type="NCBI Taxonomy" id="3702"/>
    <lineage>
        <taxon>Eukaryota</taxon>
        <taxon>Viridiplantae</taxon>
        <taxon>Streptophyta</taxon>
        <taxon>Embryophyta</taxon>
        <taxon>Tracheophyta</taxon>
        <taxon>Spermatophyta</taxon>
        <taxon>Magnoliopsida</taxon>
        <taxon>eudicotyledons</taxon>
        <taxon>Gunneridae</taxon>
        <taxon>Pentapetalae</taxon>
        <taxon>rosids</taxon>
        <taxon>malvids</taxon>
        <taxon>Brassicales</taxon>
        <taxon>Brassicaceae</taxon>
        <taxon>Camelineae</taxon>
        <taxon>Arabidopsis</taxon>
    </lineage>
</organism>